<dbReference type="OrthoDB" id="7651332at2"/>
<evidence type="ECO:0000313" key="5">
    <source>
        <dbReference type="Proteomes" id="UP000198761"/>
    </source>
</evidence>
<organism evidence="4 5">
    <name type="scientific">Gemmobacter aquatilis</name>
    <dbReference type="NCBI Taxonomy" id="933059"/>
    <lineage>
        <taxon>Bacteria</taxon>
        <taxon>Pseudomonadati</taxon>
        <taxon>Pseudomonadota</taxon>
        <taxon>Alphaproteobacteria</taxon>
        <taxon>Rhodobacterales</taxon>
        <taxon>Paracoccaceae</taxon>
        <taxon>Gemmobacter</taxon>
    </lineage>
</organism>
<evidence type="ECO:0000256" key="2">
    <source>
        <dbReference type="ARBA" id="ARBA00023315"/>
    </source>
</evidence>
<dbReference type="Gene3D" id="3.40.630.30">
    <property type="match status" value="1"/>
</dbReference>
<dbReference type="SUPFAM" id="SSF55729">
    <property type="entry name" value="Acyl-CoA N-acyltransferases (Nat)"/>
    <property type="match status" value="1"/>
</dbReference>
<dbReference type="InterPro" id="IPR050832">
    <property type="entry name" value="Bact_Acetyltransf"/>
</dbReference>
<keyword evidence="4" id="KW-0687">Ribonucleoprotein</keyword>
<dbReference type="CDD" id="cd04301">
    <property type="entry name" value="NAT_SF"/>
    <property type="match status" value="1"/>
</dbReference>
<proteinExistence type="predicted"/>
<evidence type="ECO:0000313" key="4">
    <source>
        <dbReference type="EMBL" id="SEN91302.1"/>
    </source>
</evidence>
<keyword evidence="5" id="KW-1185">Reference proteome</keyword>
<dbReference type="InterPro" id="IPR016181">
    <property type="entry name" value="Acyl_CoA_acyltransferase"/>
</dbReference>
<feature type="domain" description="N-acetyltransferase" evidence="3">
    <location>
        <begin position="4"/>
        <end position="153"/>
    </location>
</feature>
<dbReference type="STRING" id="933059.SAMN04488103_10961"/>
<accession>A0A1H8KE88</accession>
<keyword evidence="2" id="KW-0012">Acyltransferase</keyword>
<dbReference type="GO" id="GO:0005840">
    <property type="term" value="C:ribosome"/>
    <property type="evidence" value="ECO:0007669"/>
    <property type="project" value="UniProtKB-KW"/>
</dbReference>
<dbReference type="PROSITE" id="PS51186">
    <property type="entry name" value="GNAT"/>
    <property type="match status" value="1"/>
</dbReference>
<dbReference type="PANTHER" id="PTHR43877">
    <property type="entry name" value="AMINOALKYLPHOSPHONATE N-ACETYLTRANSFERASE-RELATED-RELATED"/>
    <property type="match status" value="1"/>
</dbReference>
<dbReference type="RefSeq" id="WP_091302666.1">
    <property type="nucleotide sequence ID" value="NZ_FOCE01000009.1"/>
</dbReference>
<gene>
    <name evidence="4" type="ORF">SAMN04488103_10961</name>
</gene>
<dbReference type="Pfam" id="PF00583">
    <property type="entry name" value="Acetyltransf_1"/>
    <property type="match status" value="1"/>
</dbReference>
<dbReference type="GO" id="GO:0016747">
    <property type="term" value="F:acyltransferase activity, transferring groups other than amino-acyl groups"/>
    <property type="evidence" value="ECO:0007669"/>
    <property type="project" value="InterPro"/>
</dbReference>
<reference evidence="4 5" key="1">
    <citation type="submission" date="2016-10" db="EMBL/GenBank/DDBJ databases">
        <authorList>
            <person name="de Groot N.N."/>
        </authorList>
    </citation>
    <scope>NUCLEOTIDE SEQUENCE [LARGE SCALE GENOMIC DNA]</scope>
    <source>
        <strain evidence="4 5">DSM 3857</strain>
    </source>
</reference>
<dbReference type="InterPro" id="IPR000182">
    <property type="entry name" value="GNAT_dom"/>
</dbReference>
<keyword evidence="4" id="KW-0689">Ribosomal protein</keyword>
<keyword evidence="1" id="KW-0808">Transferase</keyword>
<evidence type="ECO:0000256" key="1">
    <source>
        <dbReference type="ARBA" id="ARBA00022679"/>
    </source>
</evidence>
<dbReference type="AlphaFoldDB" id="A0A1H8KE88"/>
<dbReference type="EMBL" id="FOCE01000009">
    <property type="protein sequence ID" value="SEN91302.1"/>
    <property type="molecule type" value="Genomic_DNA"/>
</dbReference>
<name>A0A1H8KE88_9RHOB</name>
<protein>
    <submittedName>
        <fullName evidence="4">Ribosomal protein S18 acetylase RimI</fullName>
    </submittedName>
</protein>
<sequence length="153" mass="15800">MIPVTIHPAAAQDLPEVHRMLIGLAAHHGDVATITPQALARLALNAPQARLLVACVDDSPARHPVGYALLILRQNALTGAASYVIDQLYVQEPFRQQGVARALIAAARDLAQGEGRAALVIGAPPANAAAAAACRAMGLTELPATGPRFAVAL</sequence>
<dbReference type="Proteomes" id="UP000198761">
    <property type="component" value="Unassembled WGS sequence"/>
</dbReference>
<evidence type="ECO:0000259" key="3">
    <source>
        <dbReference type="PROSITE" id="PS51186"/>
    </source>
</evidence>